<evidence type="ECO:0000256" key="3">
    <source>
        <dbReference type="ARBA" id="ARBA00022643"/>
    </source>
</evidence>
<dbReference type="Gene3D" id="3.40.50.720">
    <property type="entry name" value="NAD(P)-binding Rossmann-like Domain"/>
    <property type="match status" value="1"/>
</dbReference>
<dbReference type="InParanoid" id="A0A3G9JBD1"/>
<evidence type="ECO:0000256" key="1">
    <source>
        <dbReference type="ARBA" id="ARBA00001917"/>
    </source>
</evidence>
<dbReference type="InterPro" id="IPR023753">
    <property type="entry name" value="FAD/NAD-binding_dom"/>
</dbReference>
<protein>
    <recommendedName>
        <fullName evidence="5">FAD/NAD(P)-binding domain-containing protein</fullName>
    </recommendedName>
</protein>
<feature type="domain" description="FAD/NAD(P)-binding" evidence="5">
    <location>
        <begin position="2"/>
        <end position="75"/>
    </location>
</feature>
<dbReference type="PANTHER" id="PTHR42917">
    <property type="entry name" value="2,4-DIENOYL-COA REDUCTASE"/>
    <property type="match status" value="1"/>
</dbReference>
<dbReference type="EMBL" id="AP019309">
    <property type="protein sequence ID" value="BBH27896.1"/>
    <property type="molecule type" value="Genomic_DNA"/>
</dbReference>
<accession>A0A3G9JBD1</accession>
<dbReference type="PANTHER" id="PTHR42917:SF2">
    <property type="entry name" value="2,4-DIENOYL-COA REDUCTASE [(2E)-ENOYL-COA-PRODUCING]"/>
    <property type="match status" value="1"/>
</dbReference>
<sequence>MMPEILKDMMPITKQCLLDMMTQQHVRTVTNAKVKEITADHVVYEKDGKDVTIEAHTVVSAFGYRAYDPLTELAQKYCDEVVTVGSAVKAGNALTAIQEGYQAGLKI</sequence>
<evidence type="ECO:0000256" key="4">
    <source>
        <dbReference type="ARBA" id="ARBA00023002"/>
    </source>
</evidence>
<dbReference type="AlphaFoldDB" id="A0A3G9JBD1"/>
<keyword evidence="2" id="KW-0285">Flavoprotein</keyword>
<gene>
    <name evidence="6" type="ORF">SG0102_28300</name>
</gene>
<dbReference type="GO" id="GO:0016491">
    <property type="term" value="F:oxidoreductase activity"/>
    <property type="evidence" value="ECO:0007669"/>
    <property type="project" value="UniProtKB-KW"/>
</dbReference>
<dbReference type="KEGG" id="ebm:SG0102_28300"/>
<evidence type="ECO:0000313" key="6">
    <source>
        <dbReference type="EMBL" id="BBH27896.1"/>
    </source>
</evidence>
<dbReference type="Pfam" id="PF07992">
    <property type="entry name" value="Pyr_redox_2"/>
    <property type="match status" value="1"/>
</dbReference>
<reference evidence="6 7" key="1">
    <citation type="submission" date="2018-11" db="EMBL/GenBank/DDBJ databases">
        <title>Novel Erysipelotrichaceae bacterium isolated from small intestine of a swine.</title>
        <authorList>
            <person name="Kim J.S."/>
            <person name="Choe H."/>
            <person name="Lee Y.R."/>
            <person name="Kim K.M."/>
            <person name="Park D.S."/>
        </authorList>
    </citation>
    <scope>NUCLEOTIDE SEQUENCE [LARGE SCALE GENOMIC DNA]</scope>
    <source>
        <strain evidence="6 7">SG0102</strain>
    </source>
</reference>
<dbReference type="Gene3D" id="3.50.50.60">
    <property type="entry name" value="FAD/NAD(P)-binding domain"/>
    <property type="match status" value="1"/>
</dbReference>
<evidence type="ECO:0000259" key="5">
    <source>
        <dbReference type="Pfam" id="PF07992"/>
    </source>
</evidence>
<dbReference type="InterPro" id="IPR036188">
    <property type="entry name" value="FAD/NAD-bd_sf"/>
</dbReference>
<comment type="cofactor">
    <cofactor evidence="1">
        <name>FMN</name>
        <dbReference type="ChEBI" id="CHEBI:58210"/>
    </cofactor>
</comment>
<keyword evidence="7" id="KW-1185">Reference proteome</keyword>
<dbReference type="SUPFAM" id="SSF51905">
    <property type="entry name" value="FAD/NAD(P)-binding domain"/>
    <property type="match status" value="1"/>
</dbReference>
<organism evidence="6 7">
    <name type="scientific">Intestinibaculum porci</name>
    <dbReference type="NCBI Taxonomy" id="2487118"/>
    <lineage>
        <taxon>Bacteria</taxon>
        <taxon>Bacillati</taxon>
        <taxon>Bacillota</taxon>
        <taxon>Erysipelotrichia</taxon>
        <taxon>Erysipelotrichales</taxon>
        <taxon>Erysipelotrichaceae</taxon>
        <taxon>Intestinibaculum</taxon>
    </lineage>
</organism>
<keyword evidence="3" id="KW-0288">FMN</keyword>
<dbReference type="InterPro" id="IPR051793">
    <property type="entry name" value="NADH:flavin_oxidoreductase"/>
</dbReference>
<name>A0A3G9JBD1_9FIRM</name>
<evidence type="ECO:0000313" key="7">
    <source>
        <dbReference type="Proteomes" id="UP000268059"/>
    </source>
</evidence>
<proteinExistence type="predicted"/>
<dbReference type="Proteomes" id="UP000268059">
    <property type="component" value="Chromosome"/>
</dbReference>
<keyword evidence="4" id="KW-0560">Oxidoreductase</keyword>
<evidence type="ECO:0000256" key="2">
    <source>
        <dbReference type="ARBA" id="ARBA00022630"/>
    </source>
</evidence>